<sequence length="94" mass="10375">MVTPVSDHDSVLELVGAIKDNLPMLLREAAKRTGKGAMAKACLLPYELASWRDLVVSVHALGEEWSQGDLWAPRVRYALVKCNRLFTPSDLGLL</sequence>
<accession>A0AAW2SFT9</accession>
<proteinExistence type="predicted"/>
<organism evidence="1">
    <name type="scientific">Sesamum latifolium</name>
    <dbReference type="NCBI Taxonomy" id="2727402"/>
    <lineage>
        <taxon>Eukaryota</taxon>
        <taxon>Viridiplantae</taxon>
        <taxon>Streptophyta</taxon>
        <taxon>Embryophyta</taxon>
        <taxon>Tracheophyta</taxon>
        <taxon>Spermatophyta</taxon>
        <taxon>Magnoliopsida</taxon>
        <taxon>eudicotyledons</taxon>
        <taxon>Gunneridae</taxon>
        <taxon>Pentapetalae</taxon>
        <taxon>asterids</taxon>
        <taxon>lamiids</taxon>
        <taxon>Lamiales</taxon>
        <taxon>Pedaliaceae</taxon>
        <taxon>Sesamum</taxon>
    </lineage>
</organism>
<comment type="caution">
    <text evidence="1">The sequence shown here is derived from an EMBL/GenBank/DDBJ whole genome shotgun (WGS) entry which is preliminary data.</text>
</comment>
<name>A0AAW2SFT9_9LAMI</name>
<reference evidence="1" key="2">
    <citation type="journal article" date="2024" name="Plant">
        <title>Genomic evolution and insights into agronomic trait innovations of Sesamum species.</title>
        <authorList>
            <person name="Miao H."/>
            <person name="Wang L."/>
            <person name="Qu L."/>
            <person name="Liu H."/>
            <person name="Sun Y."/>
            <person name="Le M."/>
            <person name="Wang Q."/>
            <person name="Wei S."/>
            <person name="Zheng Y."/>
            <person name="Lin W."/>
            <person name="Duan Y."/>
            <person name="Cao H."/>
            <person name="Xiong S."/>
            <person name="Wang X."/>
            <person name="Wei L."/>
            <person name="Li C."/>
            <person name="Ma Q."/>
            <person name="Ju M."/>
            <person name="Zhao R."/>
            <person name="Li G."/>
            <person name="Mu C."/>
            <person name="Tian Q."/>
            <person name="Mei H."/>
            <person name="Zhang T."/>
            <person name="Gao T."/>
            <person name="Zhang H."/>
        </authorList>
    </citation>
    <scope>NUCLEOTIDE SEQUENCE</scope>
    <source>
        <strain evidence="1">KEN1</strain>
    </source>
</reference>
<reference evidence="1" key="1">
    <citation type="submission" date="2020-06" db="EMBL/GenBank/DDBJ databases">
        <authorList>
            <person name="Li T."/>
            <person name="Hu X."/>
            <person name="Zhang T."/>
            <person name="Song X."/>
            <person name="Zhang H."/>
            <person name="Dai N."/>
            <person name="Sheng W."/>
            <person name="Hou X."/>
            <person name="Wei L."/>
        </authorList>
    </citation>
    <scope>NUCLEOTIDE SEQUENCE</scope>
    <source>
        <strain evidence="1">KEN1</strain>
        <tissue evidence="1">Leaf</tissue>
    </source>
</reference>
<evidence type="ECO:0000313" key="1">
    <source>
        <dbReference type="EMBL" id="KAL0391430.1"/>
    </source>
</evidence>
<dbReference type="AlphaFoldDB" id="A0AAW2SFT9"/>
<gene>
    <name evidence="1" type="ORF">Slati_4564700</name>
</gene>
<dbReference type="EMBL" id="JACGWN010000019">
    <property type="protein sequence ID" value="KAL0391430.1"/>
    <property type="molecule type" value="Genomic_DNA"/>
</dbReference>
<protein>
    <submittedName>
        <fullName evidence="1">Uncharacterized protein</fullName>
    </submittedName>
</protein>